<evidence type="ECO:0000313" key="1">
    <source>
        <dbReference type="EMBL" id="AWY08582.1"/>
    </source>
</evidence>
<dbReference type="EMBL" id="MH248138">
    <property type="protein sequence ID" value="AWY08582.1"/>
    <property type="molecule type" value="Genomic_DNA"/>
</dbReference>
<proteinExistence type="predicted"/>
<gene>
    <name evidence="1" type="ORF">Alexandra_331</name>
</gene>
<evidence type="ECO:0000313" key="2">
    <source>
        <dbReference type="Proteomes" id="UP000251795"/>
    </source>
</evidence>
<keyword evidence="2" id="KW-1185">Reference proteome</keyword>
<protein>
    <submittedName>
        <fullName evidence="1">Uncharacterized protein</fullName>
    </submittedName>
</protein>
<sequence length="127" mass="14455">MTNNEIILTGVFAQLYARLVMAAVQRVHVYYSDLAPVVFGVQFTRVGKAQYKALESLIAQTMRLDIENGRPPLAALYVSRANDSKKPTQSFFNEYTKLTGTHLTDGDWQTLVEHVWKQYAPDFREPS</sequence>
<accession>A0A2Z4QE84</accession>
<name>A0A2Z4QE84_9CAUD</name>
<reference evidence="1 2" key="1">
    <citation type="submission" date="2018-04" db="EMBL/GenBank/DDBJ databases">
        <authorList>
            <person name="Go L.Y."/>
            <person name="Mitchell J.A."/>
        </authorList>
    </citation>
    <scope>NUCLEOTIDE SEQUENCE [LARGE SCALE GENOMIC DNA]</scope>
</reference>
<organism evidence="1 2">
    <name type="scientific">Erwinia phage vB_EamM_Alexandra</name>
    <dbReference type="NCBI Taxonomy" id="2201424"/>
    <lineage>
        <taxon>Viruses</taxon>
        <taxon>Duplodnaviria</taxon>
        <taxon>Heunggongvirae</taxon>
        <taxon>Uroviricota</taxon>
        <taxon>Caudoviricetes</taxon>
        <taxon>Alexandravirus</taxon>
        <taxon>Alexandravirus alexandra</taxon>
    </lineage>
</organism>
<dbReference type="Proteomes" id="UP000251795">
    <property type="component" value="Segment"/>
</dbReference>